<evidence type="ECO:0000259" key="11">
    <source>
        <dbReference type="Pfam" id="PF01545"/>
    </source>
</evidence>
<dbReference type="Pfam" id="PF01545">
    <property type="entry name" value="Cation_efflux"/>
    <property type="match status" value="1"/>
</dbReference>
<evidence type="ECO:0000256" key="4">
    <source>
        <dbReference type="ARBA" id="ARBA00022692"/>
    </source>
</evidence>
<dbReference type="GO" id="GO:0005385">
    <property type="term" value="F:zinc ion transmembrane transporter activity"/>
    <property type="evidence" value="ECO:0007669"/>
    <property type="project" value="TreeGrafter"/>
</dbReference>
<feature type="region of interest" description="Disordered" evidence="9">
    <location>
        <begin position="295"/>
        <end position="323"/>
    </location>
</feature>
<keyword evidence="4 10" id="KW-0812">Transmembrane</keyword>
<evidence type="ECO:0000256" key="3">
    <source>
        <dbReference type="ARBA" id="ARBA00022448"/>
    </source>
</evidence>
<dbReference type="FunCoup" id="A0A0V0QXZ0">
    <property type="interactions" value="1"/>
</dbReference>
<dbReference type="SUPFAM" id="SSF161111">
    <property type="entry name" value="Cation efflux protein transmembrane domain-like"/>
    <property type="match status" value="1"/>
</dbReference>
<keyword evidence="14" id="KW-1185">Reference proteome</keyword>
<dbReference type="InterPro" id="IPR058533">
    <property type="entry name" value="Cation_efflux_TM"/>
</dbReference>
<dbReference type="PANTHER" id="PTHR11562">
    <property type="entry name" value="CATION EFFLUX PROTEIN/ ZINC TRANSPORTER"/>
    <property type="match status" value="1"/>
</dbReference>
<dbReference type="SUPFAM" id="SSF160240">
    <property type="entry name" value="Cation efflux protein cytoplasmic domain-like"/>
    <property type="match status" value="1"/>
</dbReference>
<comment type="subcellular location">
    <subcellularLocation>
        <location evidence="1">Membrane</location>
        <topology evidence="1">Multi-pass membrane protein</topology>
    </subcellularLocation>
</comment>
<keyword evidence="7" id="KW-0406">Ion transport</keyword>
<dbReference type="Gene3D" id="1.20.1510.10">
    <property type="entry name" value="Cation efflux protein transmembrane domain"/>
    <property type="match status" value="1"/>
</dbReference>
<sequence length="475" mass="53343">MPNNPTVKFNNGALPALKIQNQTQNETLISTIDNKNKNKNKNNDINIYDGMKIKQKAAQIFEDDDDEKETTYGDEEIALYQQPNVDEEKQNVMKLLIIVAIISLFFTACQLVGGYLANSLAIMADAAHIFSDVSGFVISIIAIKLSKISASKKMSFGYHRAEILGALTSVLVIWGLTVWLIVEAVDRIINPEDIERLTMLITAILGLVFNLIQFKMLHNPKFSRKSVGGHACAHDHGHGHGHSHNHDHKHEHKNKKEVSSDCKTENCKKSSENAAIEMNSLENKQNIDMENQLSSVQKTDQQQQNNNQENEQKKLAESEKKSADKKKAENLNLRAAMIHVLGDLLQSVGLVIAAIIVYIGGEDFQIVDPISTFIFALIVLYTTKSVFKESIAILMEGSPNEVEVDKLEEELKQIEGVKEIHDLHVWALSPSKLFLSVHISTKLDDEDDPRKTLCLIRNGKPHKNFQTRGRRIRRG</sequence>
<dbReference type="PANTHER" id="PTHR11562:SF17">
    <property type="entry name" value="RE54080P-RELATED"/>
    <property type="match status" value="1"/>
</dbReference>
<keyword evidence="3" id="KW-0813">Transport</keyword>
<dbReference type="Pfam" id="PF16916">
    <property type="entry name" value="ZT_dimer"/>
    <property type="match status" value="1"/>
</dbReference>
<evidence type="ECO:0000313" key="14">
    <source>
        <dbReference type="Proteomes" id="UP000054937"/>
    </source>
</evidence>
<feature type="transmembrane region" description="Helical" evidence="10">
    <location>
        <begin position="335"/>
        <end position="360"/>
    </location>
</feature>
<protein>
    <recommendedName>
        <fullName evidence="15">Cation efflux protein</fullName>
    </recommendedName>
</protein>
<dbReference type="InParanoid" id="A0A0V0QXZ0"/>
<feature type="transmembrane region" description="Helical" evidence="10">
    <location>
        <begin position="122"/>
        <end position="143"/>
    </location>
</feature>
<feature type="transmembrane region" description="Helical" evidence="10">
    <location>
        <begin position="366"/>
        <end position="383"/>
    </location>
</feature>
<dbReference type="InterPro" id="IPR027470">
    <property type="entry name" value="Cation_efflux_CTD"/>
</dbReference>
<feature type="transmembrane region" description="Helical" evidence="10">
    <location>
        <begin position="194"/>
        <end position="214"/>
    </location>
</feature>
<evidence type="ECO:0000259" key="12">
    <source>
        <dbReference type="Pfam" id="PF16916"/>
    </source>
</evidence>
<evidence type="ECO:0000256" key="5">
    <source>
        <dbReference type="ARBA" id="ARBA00022906"/>
    </source>
</evidence>
<evidence type="ECO:0000256" key="10">
    <source>
        <dbReference type="SAM" id="Phobius"/>
    </source>
</evidence>
<keyword evidence="5" id="KW-0862">Zinc</keyword>
<reference evidence="13 14" key="1">
    <citation type="journal article" date="2015" name="Sci. Rep.">
        <title>Genome of the facultative scuticociliatosis pathogen Pseudocohnilembus persalinus provides insight into its virulence through horizontal gene transfer.</title>
        <authorList>
            <person name="Xiong J."/>
            <person name="Wang G."/>
            <person name="Cheng J."/>
            <person name="Tian M."/>
            <person name="Pan X."/>
            <person name="Warren A."/>
            <person name="Jiang C."/>
            <person name="Yuan D."/>
            <person name="Miao W."/>
        </authorList>
    </citation>
    <scope>NUCLEOTIDE SEQUENCE [LARGE SCALE GENOMIC DNA]</scope>
    <source>
        <strain evidence="13">36N120E</strain>
    </source>
</reference>
<dbReference type="OMA" id="FHLMEQG"/>
<evidence type="ECO:0000256" key="6">
    <source>
        <dbReference type="ARBA" id="ARBA00022989"/>
    </source>
</evidence>
<dbReference type="OrthoDB" id="9944568at2759"/>
<organism evidence="13 14">
    <name type="scientific">Pseudocohnilembus persalinus</name>
    <name type="common">Ciliate</name>
    <dbReference type="NCBI Taxonomy" id="266149"/>
    <lineage>
        <taxon>Eukaryota</taxon>
        <taxon>Sar</taxon>
        <taxon>Alveolata</taxon>
        <taxon>Ciliophora</taxon>
        <taxon>Intramacronucleata</taxon>
        <taxon>Oligohymenophorea</taxon>
        <taxon>Scuticociliatia</taxon>
        <taxon>Philasterida</taxon>
        <taxon>Pseudocohnilembidae</taxon>
        <taxon>Pseudocohnilembus</taxon>
    </lineage>
</organism>
<dbReference type="AlphaFoldDB" id="A0A0V0QXZ0"/>
<feature type="domain" description="Cation efflux protein transmembrane" evidence="11">
    <location>
        <begin position="96"/>
        <end position="395"/>
    </location>
</feature>
<accession>A0A0V0QXZ0</accession>
<feature type="compositionally biased region" description="Basic residues" evidence="9">
    <location>
        <begin position="239"/>
        <end position="253"/>
    </location>
</feature>
<dbReference type="GO" id="GO:0005886">
    <property type="term" value="C:plasma membrane"/>
    <property type="evidence" value="ECO:0007669"/>
    <property type="project" value="TreeGrafter"/>
</dbReference>
<evidence type="ECO:0000256" key="7">
    <source>
        <dbReference type="ARBA" id="ARBA00023065"/>
    </source>
</evidence>
<feature type="compositionally biased region" description="Basic and acidic residues" evidence="9">
    <location>
        <begin position="310"/>
        <end position="323"/>
    </location>
</feature>
<dbReference type="InterPro" id="IPR050681">
    <property type="entry name" value="CDF/SLC30A"/>
</dbReference>
<evidence type="ECO:0008006" key="15">
    <source>
        <dbReference type="Google" id="ProtNLM"/>
    </source>
</evidence>
<gene>
    <name evidence="13" type="ORF">PPERSA_09329</name>
</gene>
<dbReference type="EMBL" id="LDAU01000087">
    <property type="protein sequence ID" value="KRX07115.1"/>
    <property type="molecule type" value="Genomic_DNA"/>
</dbReference>
<feature type="region of interest" description="Disordered" evidence="9">
    <location>
        <begin position="225"/>
        <end position="267"/>
    </location>
</feature>
<dbReference type="Proteomes" id="UP000054937">
    <property type="component" value="Unassembled WGS sequence"/>
</dbReference>
<comment type="similarity">
    <text evidence="2">Belongs to the cation diffusion facilitator (CDF) transporter (TC 2.A.4) family. SLC30A subfamily.</text>
</comment>
<keyword evidence="6 10" id="KW-1133">Transmembrane helix</keyword>
<dbReference type="InterPro" id="IPR036837">
    <property type="entry name" value="Cation_efflux_CTD_sf"/>
</dbReference>
<feature type="domain" description="Cation efflux protein cytoplasmic" evidence="12">
    <location>
        <begin position="399"/>
        <end position="442"/>
    </location>
</feature>
<keyword evidence="8 10" id="KW-0472">Membrane</keyword>
<evidence type="ECO:0000313" key="13">
    <source>
        <dbReference type="EMBL" id="KRX07115.1"/>
    </source>
</evidence>
<feature type="transmembrane region" description="Helical" evidence="10">
    <location>
        <begin position="95"/>
        <end position="116"/>
    </location>
</feature>
<comment type="caution">
    <text evidence="13">The sequence shown here is derived from an EMBL/GenBank/DDBJ whole genome shotgun (WGS) entry which is preliminary data.</text>
</comment>
<evidence type="ECO:0000256" key="1">
    <source>
        <dbReference type="ARBA" id="ARBA00004141"/>
    </source>
</evidence>
<evidence type="ECO:0000256" key="9">
    <source>
        <dbReference type="SAM" id="MobiDB-lite"/>
    </source>
</evidence>
<name>A0A0V0QXZ0_PSEPJ</name>
<evidence type="ECO:0000256" key="2">
    <source>
        <dbReference type="ARBA" id="ARBA00008873"/>
    </source>
</evidence>
<feature type="compositionally biased region" description="Basic and acidic residues" evidence="9">
    <location>
        <begin position="254"/>
        <end position="267"/>
    </location>
</feature>
<keyword evidence="5" id="KW-0864">Zinc transport</keyword>
<proteinExistence type="inferred from homology"/>
<feature type="transmembrane region" description="Helical" evidence="10">
    <location>
        <begin position="163"/>
        <end position="182"/>
    </location>
</feature>
<dbReference type="NCBIfam" id="TIGR01297">
    <property type="entry name" value="CDF"/>
    <property type="match status" value="1"/>
</dbReference>
<dbReference type="InterPro" id="IPR002524">
    <property type="entry name" value="Cation_efflux"/>
</dbReference>
<evidence type="ECO:0000256" key="8">
    <source>
        <dbReference type="ARBA" id="ARBA00023136"/>
    </source>
</evidence>
<dbReference type="InterPro" id="IPR027469">
    <property type="entry name" value="Cation_efflux_TMD_sf"/>
</dbReference>